<protein>
    <recommendedName>
        <fullName evidence="2">Co-chaperone DjlA N-terminal domain-containing protein</fullName>
    </recommendedName>
</protein>
<sequence length="172" mass="19347">MHVILGILGVLGALVFWYYRIRVIGQAANEVVDAAGKMRGAYNRRKFRNKVEGSVLTAIEDPQTAASVMAVAIMEEKGPLSREAEDALRLELKNSINVADPVEMTTFSKWVVQQSNDPNNISKKFTKMWTSTLNEKDRRELVKMIQRLSAVDGEPNQAQLESISRLKERLSL</sequence>
<dbReference type="EMBL" id="UOEC01000061">
    <property type="protein sequence ID" value="VAV89563.1"/>
    <property type="molecule type" value="Genomic_DNA"/>
</dbReference>
<accession>A0A3B0RYZ5</accession>
<name>A0A3B0RYZ5_9ZZZZ</name>
<proteinExistence type="predicted"/>
<gene>
    <name evidence="1" type="ORF">MNBD_ALPHA08-2083</name>
</gene>
<reference evidence="1" key="1">
    <citation type="submission" date="2018-06" db="EMBL/GenBank/DDBJ databases">
        <authorList>
            <person name="Zhirakovskaya E."/>
        </authorList>
    </citation>
    <scope>NUCLEOTIDE SEQUENCE</scope>
</reference>
<evidence type="ECO:0008006" key="2">
    <source>
        <dbReference type="Google" id="ProtNLM"/>
    </source>
</evidence>
<organism evidence="1">
    <name type="scientific">hydrothermal vent metagenome</name>
    <dbReference type="NCBI Taxonomy" id="652676"/>
    <lineage>
        <taxon>unclassified sequences</taxon>
        <taxon>metagenomes</taxon>
        <taxon>ecological metagenomes</taxon>
    </lineage>
</organism>
<evidence type="ECO:0000313" key="1">
    <source>
        <dbReference type="EMBL" id="VAV89563.1"/>
    </source>
</evidence>
<dbReference type="AlphaFoldDB" id="A0A3B0RYZ5"/>